<dbReference type="EMBL" id="JAGKQH010000019">
    <property type="protein sequence ID" value="KAG6571799.1"/>
    <property type="molecule type" value="Genomic_DNA"/>
</dbReference>
<feature type="region of interest" description="Disordered" evidence="1">
    <location>
        <begin position="143"/>
        <end position="170"/>
    </location>
</feature>
<dbReference type="Proteomes" id="UP000685013">
    <property type="component" value="Chromosome 19"/>
</dbReference>
<evidence type="ECO:0000256" key="2">
    <source>
        <dbReference type="SAM" id="Phobius"/>
    </source>
</evidence>
<comment type="caution">
    <text evidence="3">The sequence shown here is derived from an EMBL/GenBank/DDBJ whole genome shotgun (WGS) entry which is preliminary data.</text>
</comment>
<reference evidence="3 4" key="1">
    <citation type="journal article" date="2021" name="Hortic Res">
        <title>The domestication of Cucurbita argyrosperma as revealed by the genome of its wild relative.</title>
        <authorList>
            <person name="Barrera-Redondo J."/>
            <person name="Sanchez-de la Vega G."/>
            <person name="Aguirre-Liguori J.A."/>
            <person name="Castellanos-Morales G."/>
            <person name="Gutierrez-Guerrero Y.T."/>
            <person name="Aguirre-Dugua X."/>
            <person name="Aguirre-Planter E."/>
            <person name="Tenaillon M.I."/>
            <person name="Lira-Saade R."/>
            <person name="Eguiarte L.E."/>
        </authorList>
    </citation>
    <scope>NUCLEOTIDE SEQUENCE [LARGE SCALE GENOMIC DNA]</scope>
    <source>
        <strain evidence="3">JBR-2021</strain>
    </source>
</reference>
<feature type="compositionally biased region" description="Low complexity" evidence="1">
    <location>
        <begin position="150"/>
        <end position="160"/>
    </location>
</feature>
<dbReference type="AlphaFoldDB" id="A0AAV6LXY9"/>
<name>A0AAV6LXY9_9ROSI</name>
<organism evidence="3 4">
    <name type="scientific">Cucurbita argyrosperma subsp. sororia</name>
    <dbReference type="NCBI Taxonomy" id="37648"/>
    <lineage>
        <taxon>Eukaryota</taxon>
        <taxon>Viridiplantae</taxon>
        <taxon>Streptophyta</taxon>
        <taxon>Embryophyta</taxon>
        <taxon>Tracheophyta</taxon>
        <taxon>Spermatophyta</taxon>
        <taxon>Magnoliopsida</taxon>
        <taxon>eudicotyledons</taxon>
        <taxon>Gunneridae</taxon>
        <taxon>Pentapetalae</taxon>
        <taxon>rosids</taxon>
        <taxon>fabids</taxon>
        <taxon>Cucurbitales</taxon>
        <taxon>Cucurbitaceae</taxon>
        <taxon>Cucurbiteae</taxon>
        <taxon>Cucurbita</taxon>
    </lineage>
</organism>
<keyword evidence="4" id="KW-1185">Reference proteome</keyword>
<feature type="transmembrane region" description="Helical" evidence="2">
    <location>
        <begin position="70"/>
        <end position="92"/>
    </location>
</feature>
<accession>A0AAV6LXY9</accession>
<protein>
    <submittedName>
        <fullName evidence="3">Uncharacterized protein</fullName>
    </submittedName>
</protein>
<keyword evidence="2" id="KW-0812">Transmembrane</keyword>
<evidence type="ECO:0000313" key="3">
    <source>
        <dbReference type="EMBL" id="KAG6571799.1"/>
    </source>
</evidence>
<evidence type="ECO:0000256" key="1">
    <source>
        <dbReference type="SAM" id="MobiDB-lite"/>
    </source>
</evidence>
<feature type="non-terminal residue" evidence="3">
    <location>
        <position position="1"/>
    </location>
</feature>
<proteinExistence type="predicted"/>
<gene>
    <name evidence="3" type="ORF">SDJN03_28527</name>
</gene>
<keyword evidence="2" id="KW-1133">Transmembrane helix</keyword>
<keyword evidence="2" id="KW-0472">Membrane</keyword>
<evidence type="ECO:0000313" key="4">
    <source>
        <dbReference type="Proteomes" id="UP000685013"/>
    </source>
</evidence>
<sequence>MCELKIGSQQISIFDLRNLVAVEGDFVASASTVLQLRLLSHHHTAVSDAPPPSPPLILSITTLPTTNIPVLLPLLAHVFASAIFVLTAATFYSINLPVYHHIAASSSAPPPSTSNSAPPQFNINLCTSAFNINLCTSGFNIQPLQPPRLQHQTPSSTSPPQDQPLHHHYNCPLTHHLHQTENHLKLSPPSHKASPPPPLIIVSHPPRIYSTIVSPPSSVPFYHLLLLHVSDPGSPTNSSGVEEVLLLPSTSITPERPIPIINAPDAFFLRAHSLANVVGSRTDSDFKYAVIRRRWSR</sequence>